<organism evidence="2 3">
    <name type="scientific">Crotalus adamanteus</name>
    <name type="common">Eastern diamondback rattlesnake</name>
    <dbReference type="NCBI Taxonomy" id="8729"/>
    <lineage>
        <taxon>Eukaryota</taxon>
        <taxon>Metazoa</taxon>
        <taxon>Chordata</taxon>
        <taxon>Craniata</taxon>
        <taxon>Vertebrata</taxon>
        <taxon>Euteleostomi</taxon>
        <taxon>Lepidosauria</taxon>
        <taxon>Squamata</taxon>
        <taxon>Bifurcata</taxon>
        <taxon>Unidentata</taxon>
        <taxon>Episquamata</taxon>
        <taxon>Toxicofera</taxon>
        <taxon>Serpentes</taxon>
        <taxon>Colubroidea</taxon>
        <taxon>Viperidae</taxon>
        <taxon>Crotalinae</taxon>
        <taxon>Crotalus</taxon>
    </lineage>
</organism>
<dbReference type="AlphaFoldDB" id="A0AAW1B0X4"/>
<dbReference type="PANTHER" id="PTHR21301:SF10">
    <property type="entry name" value="REVERSE TRANSCRIPTASE DOMAIN-CONTAINING PROTEIN"/>
    <property type="match status" value="1"/>
</dbReference>
<evidence type="ECO:0000259" key="1">
    <source>
        <dbReference type="Pfam" id="PF26215"/>
    </source>
</evidence>
<dbReference type="InterPro" id="IPR058912">
    <property type="entry name" value="HTH_animal"/>
</dbReference>
<evidence type="ECO:0000313" key="2">
    <source>
        <dbReference type="EMBL" id="KAK9395758.1"/>
    </source>
</evidence>
<comment type="caution">
    <text evidence="2">The sequence shown here is derived from an EMBL/GenBank/DDBJ whole genome shotgun (WGS) entry which is preliminary data.</text>
</comment>
<evidence type="ECO:0000313" key="3">
    <source>
        <dbReference type="Proteomes" id="UP001474421"/>
    </source>
</evidence>
<sequence length="336" mass="38741">MGSPISGIIAEAVLQQLEAIVMSRYHPKFWANYVDDIFVIVKRRDSTKFLEELNSVYPDICFMAEEETQGSLAFLDVLISRCPNGTLCTSVYRKPTHTDRTLHYSSNHPIAHKISCIQTLFKRVNSSCSTGRAKVEEKKHLHHIFMHNGYPMGFVRQHSRPHRNHRDSRSNVTAMPATRTTLPYIHGVSEATARLLAPYNVSIAHRPEQTLRSKIMHPKEPLPNGQRLSVVYRINCKDCASNYVGETTKRLRTRVHEHELAIRRQEQRSQVWAHMSSYGHTFDLANTDVIARETTKGGHLLKEAWLSDENSTNRHIDLFPAYQTLRGWEKQQYIDR</sequence>
<gene>
    <name evidence="2" type="ORF">NXF25_019119</name>
</gene>
<feature type="domain" description="Helix-turn-helix" evidence="1">
    <location>
        <begin position="101"/>
        <end position="159"/>
    </location>
</feature>
<dbReference type="CDD" id="cd00304">
    <property type="entry name" value="RT_like"/>
    <property type="match status" value="1"/>
</dbReference>
<dbReference type="EMBL" id="JAOTOJ010000009">
    <property type="protein sequence ID" value="KAK9395758.1"/>
    <property type="molecule type" value="Genomic_DNA"/>
</dbReference>
<keyword evidence="3" id="KW-1185">Reference proteome</keyword>
<proteinExistence type="predicted"/>
<accession>A0AAW1B0X4</accession>
<dbReference type="Proteomes" id="UP001474421">
    <property type="component" value="Unassembled WGS sequence"/>
</dbReference>
<protein>
    <recommendedName>
        <fullName evidence="1">Helix-turn-helix domain-containing protein</fullName>
    </recommendedName>
</protein>
<dbReference type="Pfam" id="PF26215">
    <property type="entry name" value="HTH_animal"/>
    <property type="match status" value="1"/>
</dbReference>
<reference evidence="2 3" key="1">
    <citation type="journal article" date="2024" name="Proc. Natl. Acad. Sci. U.S.A.">
        <title>The genetic regulatory architecture and epigenomic basis for age-related changes in rattlesnake venom.</title>
        <authorList>
            <person name="Hogan M.P."/>
            <person name="Holding M.L."/>
            <person name="Nystrom G.S."/>
            <person name="Colston T.J."/>
            <person name="Bartlett D.A."/>
            <person name="Mason A.J."/>
            <person name="Ellsworth S.A."/>
            <person name="Rautsaw R.M."/>
            <person name="Lawrence K.C."/>
            <person name="Strickland J.L."/>
            <person name="He B."/>
            <person name="Fraser P."/>
            <person name="Margres M.J."/>
            <person name="Gilbert D.M."/>
            <person name="Gibbs H.L."/>
            <person name="Parkinson C.L."/>
            <person name="Rokyta D.R."/>
        </authorList>
    </citation>
    <scope>NUCLEOTIDE SEQUENCE [LARGE SCALE GENOMIC DNA]</scope>
    <source>
        <strain evidence="2">DRR0105</strain>
    </source>
</reference>
<name>A0AAW1B0X4_CROAD</name>
<dbReference type="PANTHER" id="PTHR21301">
    <property type="entry name" value="REVERSE TRANSCRIPTASE"/>
    <property type="match status" value="1"/>
</dbReference>